<gene>
    <name evidence="2" type="ORF">FRACYDRAFT_250116</name>
</gene>
<dbReference type="AlphaFoldDB" id="A0A1E7ERY1"/>
<dbReference type="Proteomes" id="UP000095751">
    <property type="component" value="Unassembled WGS sequence"/>
</dbReference>
<dbReference type="KEGG" id="fcy:FRACYDRAFT_250116"/>
<feature type="region of interest" description="Disordered" evidence="1">
    <location>
        <begin position="213"/>
        <end position="234"/>
    </location>
</feature>
<keyword evidence="3" id="KW-1185">Reference proteome</keyword>
<reference evidence="2 3" key="1">
    <citation type="submission" date="2016-09" db="EMBL/GenBank/DDBJ databases">
        <title>Extensive genetic diversity and differential bi-allelic expression allows diatom success in the polar Southern Ocean.</title>
        <authorList>
            <consortium name="DOE Joint Genome Institute"/>
            <person name="Mock T."/>
            <person name="Otillar R.P."/>
            <person name="Strauss J."/>
            <person name="Dupont C."/>
            <person name="Frickenhaus S."/>
            <person name="Maumus F."/>
            <person name="Mcmullan M."/>
            <person name="Sanges R."/>
            <person name="Schmutz J."/>
            <person name="Toseland A."/>
            <person name="Valas R."/>
            <person name="Veluchamy A."/>
            <person name="Ward B.J."/>
            <person name="Allen A."/>
            <person name="Barry K."/>
            <person name="Falciatore A."/>
            <person name="Ferrante M."/>
            <person name="Fortunato A.E."/>
            <person name="Gloeckner G."/>
            <person name="Gruber A."/>
            <person name="Hipkin R."/>
            <person name="Janech M."/>
            <person name="Kroth P."/>
            <person name="Leese F."/>
            <person name="Lindquist E."/>
            <person name="Lyon B.R."/>
            <person name="Martin J."/>
            <person name="Mayer C."/>
            <person name="Parker M."/>
            <person name="Quesneville H."/>
            <person name="Raymond J."/>
            <person name="Uhlig C."/>
            <person name="Valentin K.U."/>
            <person name="Worden A.Z."/>
            <person name="Armbrust E.V."/>
            <person name="Bowler C."/>
            <person name="Green B."/>
            <person name="Moulton V."/>
            <person name="Van Oosterhout C."/>
            <person name="Grigoriev I."/>
        </authorList>
    </citation>
    <scope>NUCLEOTIDE SEQUENCE [LARGE SCALE GENOMIC DNA]</scope>
    <source>
        <strain evidence="2 3">CCMP1102</strain>
    </source>
</reference>
<organism evidence="2 3">
    <name type="scientific">Fragilariopsis cylindrus CCMP1102</name>
    <dbReference type="NCBI Taxonomy" id="635003"/>
    <lineage>
        <taxon>Eukaryota</taxon>
        <taxon>Sar</taxon>
        <taxon>Stramenopiles</taxon>
        <taxon>Ochrophyta</taxon>
        <taxon>Bacillariophyta</taxon>
        <taxon>Bacillariophyceae</taxon>
        <taxon>Bacillariophycidae</taxon>
        <taxon>Bacillariales</taxon>
        <taxon>Bacillariaceae</taxon>
        <taxon>Fragilariopsis</taxon>
    </lineage>
</organism>
<name>A0A1E7ERY1_9STRA</name>
<proteinExistence type="predicted"/>
<dbReference type="InParanoid" id="A0A1E7ERY1"/>
<evidence type="ECO:0000313" key="2">
    <source>
        <dbReference type="EMBL" id="OEU08323.1"/>
    </source>
</evidence>
<dbReference type="EMBL" id="KV784381">
    <property type="protein sequence ID" value="OEU08323.1"/>
    <property type="molecule type" value="Genomic_DNA"/>
</dbReference>
<evidence type="ECO:0000256" key="1">
    <source>
        <dbReference type="SAM" id="MobiDB-lite"/>
    </source>
</evidence>
<evidence type="ECO:0000313" key="3">
    <source>
        <dbReference type="Proteomes" id="UP000095751"/>
    </source>
</evidence>
<feature type="region of interest" description="Disordered" evidence="1">
    <location>
        <begin position="34"/>
        <end position="67"/>
    </location>
</feature>
<accession>A0A1E7ERY1</accession>
<feature type="compositionally biased region" description="Low complexity" evidence="1">
    <location>
        <begin position="137"/>
        <end position="151"/>
    </location>
</feature>
<feature type="region of interest" description="Disordered" evidence="1">
    <location>
        <begin position="136"/>
        <end position="161"/>
    </location>
</feature>
<feature type="compositionally biased region" description="Polar residues" evidence="1">
    <location>
        <begin position="213"/>
        <end position="222"/>
    </location>
</feature>
<dbReference type="OrthoDB" id="47235at2759"/>
<sequence length="234" mass="26538">MNQIASKAKSTVKSIVKVPQQIGRTILSVPDNLLKQKQQQQQKQQRKQNKNELETDDPELFFIGDTNNKRNTSKHATLCTTIIEDQQVREVVRESQLQCLQEIMDHLQLYLFENNSTETSSYEGWIASLHPDNVKDNTNNNNNSSTSNNISSGGGGGGGGGGVREIIIDHRFYMKDSHHRQLWNEYMEKLECRESSVEGNKRSIEPTHTVRSLLSEQPTNNDMAGMGSSWFFPL</sequence>
<feature type="compositionally biased region" description="Gly residues" evidence="1">
    <location>
        <begin position="152"/>
        <end position="161"/>
    </location>
</feature>
<protein>
    <submittedName>
        <fullName evidence="2">Uncharacterized protein</fullName>
    </submittedName>
</protein>